<name>A0A815HVQ5_9BILA</name>
<proteinExistence type="predicted"/>
<feature type="non-terminal residue" evidence="1">
    <location>
        <position position="1"/>
    </location>
</feature>
<accession>A0A815HVQ5</accession>
<dbReference type="Proteomes" id="UP000663855">
    <property type="component" value="Unassembled WGS sequence"/>
</dbReference>
<sequence length="197" mass="22695">VCSRMPLVKICRLPFNHAVSIMNQMKTFSLGYQMTLPNLLNINQLRTLTIGMHSSYFLGRLLLCIPFIENLSFGIDDRDINESDFHEKISLPATIDVHLLRHLSRLRIYCLNSISFHRTIALLSSVFSQLRHLSLKLQASTFISGSWIISGDTIQQLCIDRFQPTATYSLDLVLHVENDLEEKIIFNSLFKVLFTHR</sequence>
<feature type="non-terminal residue" evidence="1">
    <location>
        <position position="197"/>
    </location>
</feature>
<dbReference type="AlphaFoldDB" id="A0A815HVQ5"/>
<evidence type="ECO:0000313" key="1">
    <source>
        <dbReference type="EMBL" id="CAF1356966.1"/>
    </source>
</evidence>
<organism evidence="1 2">
    <name type="scientific">Rotaria magnacalcarata</name>
    <dbReference type="NCBI Taxonomy" id="392030"/>
    <lineage>
        <taxon>Eukaryota</taxon>
        <taxon>Metazoa</taxon>
        <taxon>Spiralia</taxon>
        <taxon>Gnathifera</taxon>
        <taxon>Rotifera</taxon>
        <taxon>Eurotatoria</taxon>
        <taxon>Bdelloidea</taxon>
        <taxon>Philodinida</taxon>
        <taxon>Philodinidae</taxon>
        <taxon>Rotaria</taxon>
    </lineage>
</organism>
<evidence type="ECO:0000313" key="2">
    <source>
        <dbReference type="Proteomes" id="UP000663855"/>
    </source>
</evidence>
<reference evidence="1" key="1">
    <citation type="submission" date="2021-02" db="EMBL/GenBank/DDBJ databases">
        <authorList>
            <person name="Nowell W R."/>
        </authorList>
    </citation>
    <scope>NUCLEOTIDE SEQUENCE</scope>
</reference>
<comment type="caution">
    <text evidence="1">The sequence shown here is derived from an EMBL/GenBank/DDBJ whole genome shotgun (WGS) entry which is preliminary data.</text>
</comment>
<dbReference type="EMBL" id="CAJNOV010009270">
    <property type="protein sequence ID" value="CAF1356966.1"/>
    <property type="molecule type" value="Genomic_DNA"/>
</dbReference>
<protein>
    <submittedName>
        <fullName evidence="1">Uncharacterized protein</fullName>
    </submittedName>
</protein>
<gene>
    <name evidence="1" type="ORF">CJN711_LOCUS19727</name>
</gene>